<dbReference type="AlphaFoldDB" id="A0A9Q0KTT7"/>
<organism evidence="2 3">
    <name type="scientific">Protea cynaroides</name>
    <dbReference type="NCBI Taxonomy" id="273540"/>
    <lineage>
        <taxon>Eukaryota</taxon>
        <taxon>Viridiplantae</taxon>
        <taxon>Streptophyta</taxon>
        <taxon>Embryophyta</taxon>
        <taxon>Tracheophyta</taxon>
        <taxon>Spermatophyta</taxon>
        <taxon>Magnoliopsida</taxon>
        <taxon>Proteales</taxon>
        <taxon>Proteaceae</taxon>
        <taxon>Protea</taxon>
    </lineage>
</organism>
<feature type="region of interest" description="Disordered" evidence="1">
    <location>
        <begin position="395"/>
        <end position="437"/>
    </location>
</feature>
<proteinExistence type="predicted"/>
<accession>A0A9Q0KTT7</accession>
<feature type="region of interest" description="Disordered" evidence="1">
    <location>
        <begin position="168"/>
        <end position="198"/>
    </location>
</feature>
<reference evidence="2" key="1">
    <citation type="journal article" date="2023" name="Plant J.">
        <title>The genome of the king protea, Protea cynaroides.</title>
        <authorList>
            <person name="Chang J."/>
            <person name="Duong T.A."/>
            <person name="Schoeman C."/>
            <person name="Ma X."/>
            <person name="Roodt D."/>
            <person name="Barker N."/>
            <person name="Li Z."/>
            <person name="Van de Peer Y."/>
            <person name="Mizrachi E."/>
        </authorList>
    </citation>
    <scope>NUCLEOTIDE SEQUENCE</scope>
    <source>
        <tissue evidence="2">Young leaves</tissue>
    </source>
</reference>
<gene>
    <name evidence="2" type="ORF">NE237_001352</name>
</gene>
<protein>
    <submittedName>
        <fullName evidence="2">Uncharacterized protein</fullName>
    </submittedName>
</protein>
<keyword evidence="3" id="KW-1185">Reference proteome</keyword>
<dbReference type="OrthoDB" id="787137at2759"/>
<evidence type="ECO:0000313" key="3">
    <source>
        <dbReference type="Proteomes" id="UP001141806"/>
    </source>
</evidence>
<feature type="compositionally biased region" description="Low complexity" evidence="1">
    <location>
        <begin position="168"/>
        <end position="181"/>
    </location>
</feature>
<feature type="compositionally biased region" description="Acidic residues" evidence="1">
    <location>
        <begin position="426"/>
        <end position="435"/>
    </location>
</feature>
<sequence length="513" mass="56340">MKLNFHFPRLIPALLDIDYTLLRLFGNTVIHCSVCYETPKPQEILETREGEASKRFRACACTIINRFSPWKPQRSSRAEKRFGRHFPSENVQMKVESGTCNVCSAPCSSCMHFNRATSFMASKIEDEFSDGPCRGKAASRCSFNDAGMLPSFKSRTCIDQQPTASETSNLLSASSSHDSFSQNAESKMALRTSDASEDVEMQPKLSSGGMNGQDKYQEQKGFDCNGDNGSCVRGANFADVPNDNHNVDMDRKNVSCSSASVCSFHPGGVEKKVNIDTASGCLIDFPFEVEERRNNSRRSDAKDLEENSCSHLRGPSECSMEHVESSLDRVVVSDGVFGKKTTAFNSADISLKVENSIPSLVRNAASASMKVYPCLEAEGATDSEDPGTEAVKCAEQRRKVEKSRASPEVADTHDPPVQSQPINESDASDIVEDDGGGSKYQTTRGVEWNHHTQPMGHTGVGAIKGRGKMEQDGGDCVKEEKECERVLHTAACKDFPILFSVELQHCYGMSYRL</sequence>
<dbReference type="EMBL" id="JAMYWD010000003">
    <property type="protein sequence ID" value="KAJ4976246.1"/>
    <property type="molecule type" value="Genomic_DNA"/>
</dbReference>
<feature type="compositionally biased region" description="Basic and acidic residues" evidence="1">
    <location>
        <begin position="395"/>
        <end position="414"/>
    </location>
</feature>
<name>A0A9Q0KTT7_9MAGN</name>
<evidence type="ECO:0000313" key="2">
    <source>
        <dbReference type="EMBL" id="KAJ4976246.1"/>
    </source>
</evidence>
<evidence type="ECO:0000256" key="1">
    <source>
        <dbReference type="SAM" id="MobiDB-lite"/>
    </source>
</evidence>
<comment type="caution">
    <text evidence="2">The sequence shown here is derived from an EMBL/GenBank/DDBJ whole genome shotgun (WGS) entry which is preliminary data.</text>
</comment>
<dbReference type="Proteomes" id="UP001141806">
    <property type="component" value="Unassembled WGS sequence"/>
</dbReference>